<keyword evidence="8" id="KW-1185">Reference proteome</keyword>
<organism evidence="7 8">
    <name type="scientific">Rosa chinensis</name>
    <name type="common">China rose</name>
    <dbReference type="NCBI Taxonomy" id="74649"/>
    <lineage>
        <taxon>Eukaryota</taxon>
        <taxon>Viridiplantae</taxon>
        <taxon>Streptophyta</taxon>
        <taxon>Embryophyta</taxon>
        <taxon>Tracheophyta</taxon>
        <taxon>Spermatophyta</taxon>
        <taxon>Magnoliopsida</taxon>
        <taxon>eudicotyledons</taxon>
        <taxon>Gunneridae</taxon>
        <taxon>Pentapetalae</taxon>
        <taxon>rosids</taxon>
        <taxon>fabids</taxon>
        <taxon>Rosales</taxon>
        <taxon>Rosaceae</taxon>
        <taxon>Rosoideae</taxon>
        <taxon>Rosoideae incertae sedis</taxon>
        <taxon>Rosa</taxon>
    </lineage>
</organism>
<keyword evidence="2 4" id="KW-0863">Zinc-finger</keyword>
<dbReference type="Gene3D" id="1.20.1280.50">
    <property type="match status" value="1"/>
</dbReference>
<dbReference type="Pfam" id="PF18511">
    <property type="entry name" value="F-box_5"/>
    <property type="match status" value="1"/>
</dbReference>
<dbReference type="SUPFAM" id="SSF52047">
    <property type="entry name" value="RNI-like"/>
    <property type="match status" value="1"/>
</dbReference>
<dbReference type="GO" id="GO:0008270">
    <property type="term" value="F:zinc ion binding"/>
    <property type="evidence" value="ECO:0007669"/>
    <property type="project" value="UniProtKB-KW"/>
</dbReference>
<dbReference type="Gramene" id="PRQ59363">
    <property type="protein sequence ID" value="PRQ59363"/>
    <property type="gene ID" value="RchiOBHm_Chr1g0369391"/>
</dbReference>
<dbReference type="PROSITE" id="PS50966">
    <property type="entry name" value="ZF_SWIM"/>
    <property type="match status" value="1"/>
</dbReference>
<evidence type="ECO:0000313" key="7">
    <source>
        <dbReference type="EMBL" id="PRQ59363.1"/>
    </source>
</evidence>
<evidence type="ECO:0000256" key="1">
    <source>
        <dbReference type="ARBA" id="ARBA00022723"/>
    </source>
</evidence>
<feature type="compositionally biased region" description="Polar residues" evidence="5">
    <location>
        <begin position="212"/>
        <end position="221"/>
    </location>
</feature>
<dbReference type="InterPro" id="IPR041101">
    <property type="entry name" value="Transp_inhibit"/>
</dbReference>
<dbReference type="PANTHER" id="PTHR47718">
    <property type="entry name" value="OS01G0519700 PROTEIN"/>
    <property type="match status" value="1"/>
</dbReference>
<feature type="region of interest" description="Disordered" evidence="5">
    <location>
        <begin position="871"/>
        <end position="978"/>
    </location>
</feature>
<gene>
    <name evidence="7" type="ORF">RchiOBHm_Chr1g0369391</name>
</gene>
<dbReference type="InterPro" id="IPR004330">
    <property type="entry name" value="FAR1_DNA_bnd_dom"/>
</dbReference>
<dbReference type="SMART" id="SM00575">
    <property type="entry name" value="ZnF_PMZ"/>
    <property type="match status" value="1"/>
</dbReference>
<name>A0A2P6SL24_ROSCH</name>
<evidence type="ECO:0000256" key="3">
    <source>
        <dbReference type="ARBA" id="ARBA00022833"/>
    </source>
</evidence>
<reference evidence="7 8" key="1">
    <citation type="journal article" date="2018" name="Nat. Genet.">
        <title>The Rosa genome provides new insights in the design of modern roses.</title>
        <authorList>
            <person name="Bendahmane M."/>
        </authorList>
    </citation>
    <scope>NUCLEOTIDE SEQUENCE [LARGE SCALE GENOMIC DNA]</scope>
    <source>
        <strain evidence="8">cv. Old Blush</strain>
    </source>
</reference>
<feature type="compositionally biased region" description="Basic residues" evidence="5">
    <location>
        <begin position="899"/>
        <end position="910"/>
    </location>
</feature>
<dbReference type="InterPro" id="IPR007527">
    <property type="entry name" value="Znf_SWIM"/>
</dbReference>
<dbReference type="Pfam" id="PF10551">
    <property type="entry name" value="MULE"/>
    <property type="match status" value="1"/>
</dbReference>
<dbReference type="InterPro" id="IPR018289">
    <property type="entry name" value="MULE_transposase_dom"/>
</dbReference>
<evidence type="ECO:0000256" key="5">
    <source>
        <dbReference type="SAM" id="MobiDB-lite"/>
    </source>
</evidence>
<comment type="caution">
    <text evidence="7">The sequence shown here is derived from an EMBL/GenBank/DDBJ whole genome shotgun (WGS) entry which is preliminary data.</text>
</comment>
<sequence>MEDRNVRMNTGMSHVMPYIKDSKDRDTVSLVCRRWYELDALTREHVTIALCYTTTPERLRRRFRQLKSLKLKGKPRAAMFNRIPEDWGGYVTPWVEEIAESFKSLKALHFRRMIVSDSDLELLARSRGRELQSLKLDKCSGFSTDGLVHIARFCRLTECIVIGTQAYTTKFMENKDDESCYQHCSNTENEQRGCEDDAIDGETNEEPEYDTQEASSDTQVPSDDEHGDSSLEGLCILDGKKQAGGENIPVLGMSFESDQDAYDYYNSYARVVGFSVRRLRSNKYKHTNVTWKREFCCSCEGFYTKKNTPEKKREERRFGCKAMLQIKLNEDGKFVVTKFEAEHTHDLVPESSSHVLRSQRTIEPSQGGLMNQMHFAGFKPSQIFSYLTVEAGGPENLNFLQTDCNNFIQRRRAKFLKKGDAQCLLDYFKKKQMEDKSFFYAIRTNIDNEICGCFFCDGKSRSDYTIFGDVVVFDTTFKTNKYDMVCAPIVGVNHHGQTILFGCGLLDGETTEACKWFFDVFLQAMGGKKPKTIFTDQAASIASAIREVLPNSHHRLCLWHIYQNAAKHLSQVFTKFSTFSQAFKSCIYDPESVEEFESSWKDLLDYYDLKENEWLKDLYNLREKWAQIYGRCNFCAGMTTTQRSESINKTLKKFFYKNLILCEWVVHYERALVDRREKERLAEVATTQRKRKLLSNWKVEVEAAKMYTKASFNCFQEEFRKCLDLILELESDDGRIETYVVQRPGNPNLRRSVIYSPSNQSVNCSCKRFQFEGILCAHALKLFRELGLSTLPSKYYLKRWRRDARQGVDLECYGEANFSDRSASSALQYSHLSHIAQRIVAKGAKDKQSSTLVESKLLELEAELDGNLSIGQEHETNGDIDSNDQVNENNANLVLRDPKVKRGRRRGKGKRNNDLGSKKQSKLRSSSVRREQEDGPVPLKEQNVSVSRKRKTPSKRKDSQEPNSYEHEKTGPSNSYEHVQGSIGLVNQNQSNMPFINPGFPTTFGPQGIPSHYPYGFPPTTSSVQAMPNQSHDIPSHYPYGFPPTASIVHAIPSQSLGYQPIRPMFDYSLMYSQAIIQPRPQGPAHQLNFPDPSTS</sequence>
<dbReference type="PANTHER" id="PTHR47718:SF7">
    <property type="entry name" value="PROTEIN FAR1-RELATED SEQUENCE"/>
    <property type="match status" value="1"/>
</dbReference>
<evidence type="ECO:0000313" key="8">
    <source>
        <dbReference type="Proteomes" id="UP000238479"/>
    </source>
</evidence>
<feature type="region of interest" description="Disordered" evidence="5">
    <location>
        <begin position="191"/>
        <end position="228"/>
    </location>
</feature>
<evidence type="ECO:0000259" key="6">
    <source>
        <dbReference type="PROSITE" id="PS50966"/>
    </source>
</evidence>
<feature type="compositionally biased region" description="Polar residues" evidence="5">
    <location>
        <begin position="879"/>
        <end position="892"/>
    </location>
</feature>
<dbReference type="Pfam" id="PF18791">
    <property type="entry name" value="Transp_inhibit"/>
    <property type="match status" value="1"/>
</dbReference>
<dbReference type="InterPro" id="IPR032675">
    <property type="entry name" value="LRR_dom_sf"/>
</dbReference>
<keyword evidence="1" id="KW-0479">Metal-binding</keyword>
<feature type="compositionally biased region" description="Acidic residues" evidence="5">
    <location>
        <begin position="196"/>
        <end position="211"/>
    </location>
</feature>
<evidence type="ECO:0000256" key="4">
    <source>
        <dbReference type="PROSITE-ProRule" id="PRU00325"/>
    </source>
</evidence>
<proteinExistence type="predicted"/>
<dbReference type="Pfam" id="PF04434">
    <property type="entry name" value="SWIM"/>
    <property type="match status" value="1"/>
</dbReference>
<keyword evidence="3" id="KW-0862">Zinc</keyword>
<dbReference type="OMA" id="SHYPYGF"/>
<protein>
    <submittedName>
        <fullName evidence="7">Putative transcription factor FAR family</fullName>
    </submittedName>
</protein>
<dbReference type="OrthoDB" id="1165684at2759"/>
<dbReference type="CDD" id="cd22159">
    <property type="entry name" value="F-box_AtTIR1-like"/>
    <property type="match status" value="1"/>
</dbReference>
<evidence type="ECO:0000256" key="2">
    <source>
        <dbReference type="ARBA" id="ARBA00022771"/>
    </source>
</evidence>
<dbReference type="Pfam" id="PF03101">
    <property type="entry name" value="FAR1"/>
    <property type="match status" value="1"/>
</dbReference>
<dbReference type="Proteomes" id="UP000238479">
    <property type="component" value="Chromosome 1"/>
</dbReference>
<feature type="domain" description="SWIM-type" evidence="6">
    <location>
        <begin position="749"/>
        <end position="787"/>
    </location>
</feature>
<dbReference type="AlphaFoldDB" id="A0A2P6SL24"/>
<dbReference type="Gene3D" id="3.80.10.10">
    <property type="entry name" value="Ribonuclease Inhibitor"/>
    <property type="match status" value="1"/>
</dbReference>
<dbReference type="InterPro" id="IPR006564">
    <property type="entry name" value="Znf_PMZ"/>
</dbReference>
<dbReference type="InterPro" id="IPR041567">
    <property type="entry name" value="COI1_F-box"/>
</dbReference>
<accession>A0A2P6SL24</accession>
<dbReference type="EMBL" id="PDCK01000039">
    <property type="protein sequence ID" value="PRQ59363.1"/>
    <property type="molecule type" value="Genomic_DNA"/>
</dbReference>
<feature type="compositionally biased region" description="Basic and acidic residues" evidence="5">
    <location>
        <begin position="955"/>
        <end position="970"/>
    </location>
</feature>